<evidence type="ECO:0000313" key="6">
    <source>
        <dbReference type="EMBL" id="QIL46281.1"/>
    </source>
</evidence>
<dbReference type="GO" id="GO:0003677">
    <property type="term" value="F:DNA binding"/>
    <property type="evidence" value="ECO:0007669"/>
    <property type="project" value="UniProtKB-UniRule"/>
</dbReference>
<dbReference type="Gene3D" id="3.10.20.730">
    <property type="entry name" value="RNAP, epsilon subunit-like"/>
    <property type="match status" value="1"/>
</dbReference>
<dbReference type="KEGG" id="vah:G7081_03955"/>
<accession>A0A6G8AMH5</accession>
<comment type="subunit">
    <text evidence="5">RNAP is composed of a core of 2 alpha, a beta and a beta' subunit. The core is associated with a delta subunit, and at least one of epsilon or omega. When a sigma factor is associated with the core the holoenzyme is formed, which can initiate transcription.</text>
</comment>
<keyword evidence="4 5" id="KW-0804">Transcription</keyword>
<sequence length="71" mass="8474">MIYKVFYQETKTRNPKREQTKSLYLEADSEVAARMTVEDNTPYHIELVQLLEGNHLDYEKENAEFSLTEFK</sequence>
<dbReference type="AlphaFoldDB" id="A0A6G8AMH5"/>
<dbReference type="NCBIfam" id="NF010188">
    <property type="entry name" value="PRK13667.1"/>
    <property type="match status" value="1"/>
</dbReference>
<protein>
    <recommendedName>
        <fullName evidence="5">DNA-directed RNA polymerase subunit epsilon</fullName>
        <shortName evidence="5">RNAP epsilon subunit</shortName>
        <ecNumber evidence="5">2.7.7.6</ecNumber>
    </recommendedName>
    <alternativeName>
        <fullName evidence="5">RNA polymerase epsilon subunit</fullName>
    </alternativeName>
    <alternativeName>
        <fullName evidence="5">Transcriptase subunit epsilon</fullName>
    </alternativeName>
</protein>
<dbReference type="GO" id="GO:0000428">
    <property type="term" value="C:DNA-directed RNA polymerase complex"/>
    <property type="evidence" value="ECO:0007669"/>
    <property type="project" value="UniProtKB-KW"/>
</dbReference>
<keyword evidence="7" id="KW-1185">Reference proteome</keyword>
<keyword evidence="1 5" id="KW-0240">DNA-directed RNA polymerase</keyword>
<dbReference type="Proteomes" id="UP000500890">
    <property type="component" value="Chromosome"/>
</dbReference>
<evidence type="ECO:0000256" key="2">
    <source>
        <dbReference type="ARBA" id="ARBA00022679"/>
    </source>
</evidence>
<proteinExistence type="inferred from homology"/>
<keyword evidence="2 5" id="KW-0808">Transferase</keyword>
<dbReference type="EMBL" id="CP049886">
    <property type="protein sequence ID" value="QIL46281.1"/>
    <property type="molecule type" value="Genomic_DNA"/>
</dbReference>
<evidence type="ECO:0000256" key="3">
    <source>
        <dbReference type="ARBA" id="ARBA00022695"/>
    </source>
</evidence>
<name>A0A6G8AMH5_9ENTE</name>
<reference evidence="6 7" key="1">
    <citation type="submission" date="2020-03" db="EMBL/GenBank/DDBJ databases">
        <title>Vagococcus sp. nov., isolated from beetles.</title>
        <authorList>
            <person name="Hyun D.-W."/>
            <person name="Bae J.-W."/>
        </authorList>
    </citation>
    <scope>NUCLEOTIDE SEQUENCE [LARGE SCALE GENOMIC DNA]</scope>
    <source>
        <strain evidence="6 7">HDW17A</strain>
    </source>
</reference>
<evidence type="ECO:0000256" key="5">
    <source>
        <dbReference type="HAMAP-Rule" id="MF_01553"/>
    </source>
</evidence>
<dbReference type="GO" id="GO:0006351">
    <property type="term" value="P:DNA-templated transcription"/>
    <property type="evidence" value="ECO:0007669"/>
    <property type="project" value="UniProtKB-UniRule"/>
</dbReference>
<comment type="catalytic activity">
    <reaction evidence="5">
        <text>RNA(n) + a ribonucleoside 5'-triphosphate = RNA(n+1) + diphosphate</text>
        <dbReference type="Rhea" id="RHEA:21248"/>
        <dbReference type="Rhea" id="RHEA-COMP:14527"/>
        <dbReference type="Rhea" id="RHEA-COMP:17342"/>
        <dbReference type="ChEBI" id="CHEBI:33019"/>
        <dbReference type="ChEBI" id="CHEBI:61557"/>
        <dbReference type="ChEBI" id="CHEBI:140395"/>
        <dbReference type="EC" id="2.7.7.6"/>
    </reaction>
</comment>
<dbReference type="InterPro" id="IPR009907">
    <property type="entry name" value="RpoY"/>
</dbReference>
<dbReference type="HAMAP" id="MF_01553">
    <property type="entry name" value="RNApol_bact_RpoY"/>
    <property type="match status" value="1"/>
</dbReference>
<evidence type="ECO:0000256" key="1">
    <source>
        <dbReference type="ARBA" id="ARBA00022478"/>
    </source>
</evidence>
<dbReference type="Pfam" id="PF07288">
    <property type="entry name" value="RpoY"/>
    <property type="match status" value="1"/>
</dbReference>
<evidence type="ECO:0000256" key="4">
    <source>
        <dbReference type="ARBA" id="ARBA00023163"/>
    </source>
</evidence>
<comment type="function">
    <text evidence="5">A non-essential component of RNA polymerase (RNAP).</text>
</comment>
<dbReference type="EC" id="2.7.7.6" evidence="5"/>
<evidence type="ECO:0000313" key="7">
    <source>
        <dbReference type="Proteomes" id="UP000500890"/>
    </source>
</evidence>
<dbReference type="RefSeq" id="WP_166007602.1">
    <property type="nucleotide sequence ID" value="NZ_CP049886.1"/>
</dbReference>
<gene>
    <name evidence="5" type="primary">rpoY</name>
    <name evidence="6" type="ORF">G7081_03955</name>
</gene>
<dbReference type="GO" id="GO:0003899">
    <property type="term" value="F:DNA-directed RNA polymerase activity"/>
    <property type="evidence" value="ECO:0007669"/>
    <property type="project" value="UniProtKB-UniRule"/>
</dbReference>
<organism evidence="6 7">
    <name type="scientific">Vagococcus coleopterorum</name>
    <dbReference type="NCBI Taxonomy" id="2714946"/>
    <lineage>
        <taxon>Bacteria</taxon>
        <taxon>Bacillati</taxon>
        <taxon>Bacillota</taxon>
        <taxon>Bacilli</taxon>
        <taxon>Lactobacillales</taxon>
        <taxon>Enterococcaceae</taxon>
        <taxon>Vagococcus</taxon>
    </lineage>
</organism>
<comment type="similarity">
    <text evidence="5">Belongs to the RNA polymerase subunit epsilon family.</text>
</comment>
<keyword evidence="3 5" id="KW-0548">Nucleotidyltransferase</keyword>